<keyword evidence="1" id="KW-0732">Signal</keyword>
<accession>A0ABW7GGL4</accession>
<dbReference type="EMBL" id="JBIGHX010000002">
    <property type="protein sequence ID" value="MFG6460989.1"/>
    <property type="molecule type" value="Genomic_DNA"/>
</dbReference>
<feature type="signal peptide" evidence="1">
    <location>
        <begin position="1"/>
        <end position="20"/>
    </location>
</feature>
<evidence type="ECO:0000313" key="4">
    <source>
        <dbReference type="Proteomes" id="UP001606302"/>
    </source>
</evidence>
<dbReference type="NCBIfam" id="TIGR02595">
    <property type="entry name" value="PEP_CTERM"/>
    <property type="match status" value="1"/>
</dbReference>
<dbReference type="Proteomes" id="UP001606302">
    <property type="component" value="Unassembled WGS sequence"/>
</dbReference>
<sequence length="218" mass="22105">MKQHLIAAAVLAAAALPSHAALINAPAAVGSALTVVDFEAFDGLLTSGPVTLSPGIVFTGDSRAELGAASRDLGDNGLWTVVGNADRSGHFAAGGVAGELRFTFTGALTSGAGAYVSLYTNAVLPFPLTLEVSAYGQNNQIIETHNITFNAASGSFGYDEGLFVGITRGQADIRSISFKGVGVVADNLTVSAVPEPQGYALMLAGLGALGLLARRRLG</sequence>
<evidence type="ECO:0000259" key="2">
    <source>
        <dbReference type="Pfam" id="PF07589"/>
    </source>
</evidence>
<organism evidence="3 4">
    <name type="scientific">Pelomonas lactea</name>
    <dbReference type="NCBI Taxonomy" id="3299030"/>
    <lineage>
        <taxon>Bacteria</taxon>
        <taxon>Pseudomonadati</taxon>
        <taxon>Pseudomonadota</taxon>
        <taxon>Betaproteobacteria</taxon>
        <taxon>Burkholderiales</taxon>
        <taxon>Sphaerotilaceae</taxon>
        <taxon>Roseateles</taxon>
    </lineage>
</organism>
<keyword evidence="4" id="KW-1185">Reference proteome</keyword>
<evidence type="ECO:0000256" key="1">
    <source>
        <dbReference type="SAM" id="SignalP"/>
    </source>
</evidence>
<reference evidence="3 4" key="1">
    <citation type="submission" date="2024-08" db="EMBL/GenBank/DDBJ databases">
        <authorList>
            <person name="Lu H."/>
        </authorList>
    </citation>
    <scope>NUCLEOTIDE SEQUENCE [LARGE SCALE GENOMIC DNA]</scope>
    <source>
        <strain evidence="3 4">DXS20W</strain>
    </source>
</reference>
<gene>
    <name evidence="3" type="ORF">ACG04Q_05345</name>
</gene>
<comment type="caution">
    <text evidence="3">The sequence shown here is derived from an EMBL/GenBank/DDBJ whole genome shotgun (WGS) entry which is preliminary data.</text>
</comment>
<protein>
    <submittedName>
        <fullName evidence="3">PEP-CTERM sorting domain-containing protein</fullName>
    </submittedName>
</protein>
<proteinExistence type="predicted"/>
<dbReference type="InterPro" id="IPR013424">
    <property type="entry name" value="Ice-binding_C"/>
</dbReference>
<dbReference type="RefSeq" id="WP_394509841.1">
    <property type="nucleotide sequence ID" value="NZ_JBIGHX010000002.1"/>
</dbReference>
<name>A0ABW7GGL4_9BURK</name>
<dbReference type="Pfam" id="PF07589">
    <property type="entry name" value="PEP-CTERM"/>
    <property type="match status" value="1"/>
</dbReference>
<evidence type="ECO:0000313" key="3">
    <source>
        <dbReference type="EMBL" id="MFG6460989.1"/>
    </source>
</evidence>
<feature type="domain" description="Ice-binding protein C-terminal" evidence="2">
    <location>
        <begin position="192"/>
        <end position="216"/>
    </location>
</feature>
<feature type="chain" id="PRO_5045734229" evidence="1">
    <location>
        <begin position="21"/>
        <end position="218"/>
    </location>
</feature>